<dbReference type="EMBL" id="FNPZ01000003">
    <property type="protein sequence ID" value="SDZ30678.1"/>
    <property type="molecule type" value="Genomic_DNA"/>
</dbReference>
<evidence type="ECO:0000256" key="1">
    <source>
        <dbReference type="ARBA" id="ARBA00022679"/>
    </source>
</evidence>
<dbReference type="PROSITE" id="PS51186">
    <property type="entry name" value="GNAT"/>
    <property type="match status" value="1"/>
</dbReference>
<organism evidence="4 5">
    <name type="scientific">Herbiconiux ginsengi</name>
    <dbReference type="NCBI Taxonomy" id="381665"/>
    <lineage>
        <taxon>Bacteria</taxon>
        <taxon>Bacillati</taxon>
        <taxon>Actinomycetota</taxon>
        <taxon>Actinomycetes</taxon>
        <taxon>Micrococcales</taxon>
        <taxon>Microbacteriaceae</taxon>
        <taxon>Herbiconiux</taxon>
    </lineage>
</organism>
<sequence>MSLLENQPVTEEFVYVAADDELARPLLTELAEEYDSRYGHAWGEPASVELSRYPVAEFSAPRGAFVLLLRDGVPVAGGAFKTFDEQTTELKRIWTSAAHRRQGLARRVVAELEEESQRRGFRRVYLTTGPRQPEAQRLYFETGYTPLFDVTLTPEEVVVHGFAKSLTDEPLDVDDIRRRHDASLVEFYAALPGGRLGDGLGAAE</sequence>
<dbReference type="SUPFAM" id="SSF55729">
    <property type="entry name" value="Acyl-CoA N-acyltransferases (Nat)"/>
    <property type="match status" value="1"/>
</dbReference>
<reference evidence="4 5" key="1">
    <citation type="submission" date="2016-10" db="EMBL/GenBank/DDBJ databases">
        <authorList>
            <person name="de Groot N.N."/>
        </authorList>
    </citation>
    <scope>NUCLEOTIDE SEQUENCE [LARGE SCALE GENOMIC DNA]</scope>
    <source>
        <strain evidence="4 5">CGMCC 4.3491</strain>
    </source>
</reference>
<dbReference type="PANTHER" id="PTHR43877:SF2">
    <property type="entry name" value="AMINOALKYLPHOSPHONATE N-ACETYLTRANSFERASE-RELATED"/>
    <property type="match status" value="1"/>
</dbReference>
<dbReference type="CDD" id="cd04301">
    <property type="entry name" value="NAT_SF"/>
    <property type="match status" value="1"/>
</dbReference>
<feature type="domain" description="N-acetyltransferase" evidence="3">
    <location>
        <begin position="21"/>
        <end position="183"/>
    </location>
</feature>
<accession>A0A1H3RZ90</accession>
<proteinExistence type="predicted"/>
<dbReference type="Gene3D" id="3.40.630.30">
    <property type="match status" value="1"/>
</dbReference>
<keyword evidence="5" id="KW-1185">Reference proteome</keyword>
<evidence type="ECO:0000313" key="5">
    <source>
        <dbReference type="Proteomes" id="UP000198891"/>
    </source>
</evidence>
<name>A0A1H3RZ90_9MICO</name>
<dbReference type="Pfam" id="PF00583">
    <property type="entry name" value="Acetyltransf_1"/>
    <property type="match status" value="1"/>
</dbReference>
<dbReference type="AlphaFoldDB" id="A0A1H3RZ90"/>
<evidence type="ECO:0000256" key="2">
    <source>
        <dbReference type="ARBA" id="ARBA00023315"/>
    </source>
</evidence>
<dbReference type="RefSeq" id="WP_092555494.1">
    <property type="nucleotide sequence ID" value="NZ_FNPZ01000003.1"/>
</dbReference>
<dbReference type="STRING" id="381665.SAMN05216554_3172"/>
<evidence type="ECO:0000313" key="4">
    <source>
        <dbReference type="EMBL" id="SDZ30678.1"/>
    </source>
</evidence>
<dbReference type="OrthoDB" id="70840at2"/>
<evidence type="ECO:0000259" key="3">
    <source>
        <dbReference type="PROSITE" id="PS51186"/>
    </source>
</evidence>
<dbReference type="PANTHER" id="PTHR43877">
    <property type="entry name" value="AMINOALKYLPHOSPHONATE N-ACETYLTRANSFERASE-RELATED-RELATED"/>
    <property type="match status" value="1"/>
</dbReference>
<dbReference type="InterPro" id="IPR050832">
    <property type="entry name" value="Bact_Acetyltransf"/>
</dbReference>
<dbReference type="GO" id="GO:0016747">
    <property type="term" value="F:acyltransferase activity, transferring groups other than amino-acyl groups"/>
    <property type="evidence" value="ECO:0007669"/>
    <property type="project" value="InterPro"/>
</dbReference>
<gene>
    <name evidence="4" type="ORF">SAMN05216554_3172</name>
</gene>
<dbReference type="InterPro" id="IPR000182">
    <property type="entry name" value="GNAT_dom"/>
</dbReference>
<keyword evidence="1 4" id="KW-0808">Transferase</keyword>
<dbReference type="Proteomes" id="UP000198891">
    <property type="component" value="Unassembled WGS sequence"/>
</dbReference>
<protein>
    <submittedName>
        <fullName evidence="4">Acetyltransferase (GNAT) family protein</fullName>
    </submittedName>
</protein>
<dbReference type="InterPro" id="IPR016181">
    <property type="entry name" value="Acyl_CoA_acyltransferase"/>
</dbReference>
<keyword evidence="2" id="KW-0012">Acyltransferase</keyword>